<evidence type="ECO:0000256" key="1">
    <source>
        <dbReference type="ARBA" id="ARBA00022475"/>
    </source>
</evidence>
<dbReference type="NCBIfam" id="TIGR00247">
    <property type="entry name" value="endolytic transglycosylase MltG"/>
    <property type="match status" value="1"/>
</dbReference>
<dbReference type="PANTHER" id="PTHR30518">
    <property type="entry name" value="ENDOLYTIC MUREIN TRANSGLYCOSYLASE"/>
    <property type="match status" value="1"/>
</dbReference>
<keyword evidence="5 7" id="KW-0456">Lyase</keyword>
<keyword evidence="3 7" id="KW-1133">Transmembrane helix</keyword>
<reference evidence="8 9" key="1">
    <citation type="submission" date="2018-03" db="EMBL/GenBank/DDBJ databases">
        <title>Phenotypic and genomic properties of Cyclonatronum proteinivorum gen. nov., sp. nov., a haloalkaliphilic bacteroidete from soda lakes possessing Na+-translocating rhodopsin.</title>
        <authorList>
            <person name="Toshchakov S.V."/>
            <person name="Korzhenkov A."/>
            <person name="Samarov N.I."/>
            <person name="Kublanov I.V."/>
            <person name="Muntyan M.S."/>
            <person name="Sorokin D.Y."/>
        </authorList>
    </citation>
    <scope>NUCLEOTIDE SEQUENCE [LARGE SCALE GENOMIC DNA]</scope>
    <source>
        <strain evidence="8 9">Omega</strain>
    </source>
</reference>
<dbReference type="GO" id="GO:0071555">
    <property type="term" value="P:cell wall organization"/>
    <property type="evidence" value="ECO:0007669"/>
    <property type="project" value="UniProtKB-KW"/>
</dbReference>
<dbReference type="GO" id="GO:0008932">
    <property type="term" value="F:lytic endotransglycosylase activity"/>
    <property type="evidence" value="ECO:0007669"/>
    <property type="project" value="UniProtKB-UniRule"/>
</dbReference>
<feature type="site" description="Important for catalytic activity" evidence="7">
    <location>
        <position position="220"/>
    </location>
</feature>
<keyword evidence="1 7" id="KW-1003">Cell membrane</keyword>
<evidence type="ECO:0000256" key="4">
    <source>
        <dbReference type="ARBA" id="ARBA00023136"/>
    </source>
</evidence>
<evidence type="ECO:0000313" key="8">
    <source>
        <dbReference type="EMBL" id="AXJ01736.1"/>
    </source>
</evidence>
<keyword evidence="9" id="KW-1185">Reference proteome</keyword>
<evidence type="ECO:0000256" key="5">
    <source>
        <dbReference type="ARBA" id="ARBA00023239"/>
    </source>
</evidence>
<keyword evidence="6 7" id="KW-0961">Cell wall biogenesis/degradation</keyword>
<dbReference type="EMBL" id="CP027806">
    <property type="protein sequence ID" value="AXJ01736.1"/>
    <property type="molecule type" value="Genomic_DNA"/>
</dbReference>
<gene>
    <name evidence="7" type="primary">mltG</name>
    <name evidence="8" type="ORF">CYPRO_2494</name>
</gene>
<evidence type="ECO:0000256" key="7">
    <source>
        <dbReference type="HAMAP-Rule" id="MF_02065"/>
    </source>
</evidence>
<dbReference type="GO" id="GO:0005886">
    <property type="term" value="C:plasma membrane"/>
    <property type="evidence" value="ECO:0007669"/>
    <property type="project" value="UniProtKB-UniRule"/>
</dbReference>
<dbReference type="RefSeq" id="WP_114984894.1">
    <property type="nucleotide sequence ID" value="NZ_CP027806.1"/>
</dbReference>
<dbReference type="EC" id="4.2.2.29" evidence="7"/>
<dbReference type="AlphaFoldDB" id="A0A345UMN4"/>
<proteinExistence type="inferred from homology"/>
<accession>A0A345UMN4</accession>
<comment type="similarity">
    <text evidence="7">Belongs to the transglycosylase MltG family.</text>
</comment>
<evidence type="ECO:0000256" key="2">
    <source>
        <dbReference type="ARBA" id="ARBA00022692"/>
    </source>
</evidence>
<keyword evidence="2 7" id="KW-0812">Transmembrane</keyword>
<protein>
    <recommendedName>
        <fullName evidence="7">Endolytic murein transglycosylase</fullName>
        <ecNumber evidence="7">4.2.2.29</ecNumber>
    </recommendedName>
    <alternativeName>
        <fullName evidence="7">Peptidoglycan lytic transglycosylase</fullName>
    </alternativeName>
    <alternativeName>
        <fullName evidence="7">Peptidoglycan polymerization terminase</fullName>
    </alternativeName>
</protein>
<name>A0A345UMN4_9BACT</name>
<sequence length="351" mass="41187">MQLRIFVPLLFFLAALSFLLSWFERQNRFNKSDAFVTEAEQQAVILLYEQQDLTELTESLRLAGVRFDENELSWVADRRRYRTFRPGRYVLDGASGYDALLGRINRGEEDPVRVVIHAGQTYEMFYRRVSNQLRFDADALRSVMQDTLFIQEELQLQPHQLFGRMLPNTYEIFWTTGPEAFVRRMISEFDRATAPLADLIEAHRLDLEQILTLASIVELEAMHAVEKPTIAGLYTNRLNRRMRLQADPTVNYALGRRGRLRVADYRFQHPYNTYVINGLPPGPITNPAMSAIRAALQPEDHAYLFMVATPEGFHRFTRTYAEHQRAVAEWRRWLREQDRQARERERQQTAQ</sequence>
<dbReference type="CDD" id="cd08010">
    <property type="entry name" value="MltG_like"/>
    <property type="match status" value="1"/>
</dbReference>
<organism evidence="8 9">
    <name type="scientific">Cyclonatronum proteinivorum</name>
    <dbReference type="NCBI Taxonomy" id="1457365"/>
    <lineage>
        <taxon>Bacteria</taxon>
        <taxon>Pseudomonadati</taxon>
        <taxon>Balneolota</taxon>
        <taxon>Balneolia</taxon>
        <taxon>Balneolales</taxon>
        <taxon>Cyclonatronaceae</taxon>
        <taxon>Cyclonatronum</taxon>
    </lineage>
</organism>
<dbReference type="HAMAP" id="MF_02065">
    <property type="entry name" value="MltG"/>
    <property type="match status" value="1"/>
</dbReference>
<dbReference type="Proteomes" id="UP000254808">
    <property type="component" value="Chromosome"/>
</dbReference>
<evidence type="ECO:0000256" key="3">
    <source>
        <dbReference type="ARBA" id="ARBA00022989"/>
    </source>
</evidence>
<evidence type="ECO:0000256" key="6">
    <source>
        <dbReference type="ARBA" id="ARBA00023316"/>
    </source>
</evidence>
<keyword evidence="4 7" id="KW-0472">Membrane</keyword>
<dbReference type="InterPro" id="IPR003770">
    <property type="entry name" value="MLTG-like"/>
</dbReference>
<dbReference type="PANTHER" id="PTHR30518:SF2">
    <property type="entry name" value="ENDOLYTIC MUREIN TRANSGLYCOSYLASE"/>
    <property type="match status" value="1"/>
</dbReference>
<dbReference type="GO" id="GO:0009252">
    <property type="term" value="P:peptidoglycan biosynthetic process"/>
    <property type="evidence" value="ECO:0007669"/>
    <property type="project" value="UniProtKB-UniRule"/>
</dbReference>
<dbReference type="Pfam" id="PF02618">
    <property type="entry name" value="YceG"/>
    <property type="match status" value="1"/>
</dbReference>
<comment type="function">
    <text evidence="7">Functions as a peptidoglycan terminase that cleaves nascent peptidoglycan strands endolytically to terminate their elongation.</text>
</comment>
<dbReference type="OrthoDB" id="9814591at2"/>
<dbReference type="KEGG" id="cprv:CYPRO_2494"/>
<evidence type="ECO:0000313" key="9">
    <source>
        <dbReference type="Proteomes" id="UP000254808"/>
    </source>
</evidence>
<dbReference type="Gene3D" id="3.30.160.60">
    <property type="entry name" value="Classic Zinc Finger"/>
    <property type="match status" value="1"/>
</dbReference>
<comment type="catalytic activity">
    <reaction evidence="7">
        <text>a peptidoglycan chain = a peptidoglycan chain with N-acetyl-1,6-anhydromuramyl-[peptide] at the reducing end + a peptidoglycan chain with N-acetylglucosamine at the non-reducing end.</text>
        <dbReference type="EC" id="4.2.2.29"/>
    </reaction>
</comment>